<dbReference type="GO" id="GO:0006400">
    <property type="term" value="P:tRNA modification"/>
    <property type="evidence" value="ECO:0007669"/>
    <property type="project" value="InterPro"/>
</dbReference>
<dbReference type="AlphaFoldDB" id="A0A810Q4W4"/>
<feature type="binding site" evidence="7">
    <location>
        <position position="251"/>
    </location>
    <ligand>
        <name>ATP</name>
        <dbReference type="ChEBI" id="CHEBI:30616"/>
    </ligand>
</feature>
<dbReference type="InterPro" id="IPR020058">
    <property type="entry name" value="Glu/Gln-tRNA-synth_Ib_cat-dom"/>
</dbReference>
<proteinExistence type="inferred from homology"/>
<dbReference type="PROSITE" id="PS00178">
    <property type="entry name" value="AA_TRNA_LIGASE_I"/>
    <property type="match status" value="1"/>
</dbReference>
<dbReference type="InterPro" id="IPR049940">
    <property type="entry name" value="GluQ/Sye"/>
</dbReference>
<protein>
    <recommendedName>
        <fullName evidence="7">Glutamyl-Q tRNA(Asp) synthetase</fullName>
        <shortName evidence="7">Glu-Q-RSs</shortName>
        <ecNumber evidence="7">6.1.1.-</ecNumber>
    </recommendedName>
</protein>
<gene>
    <name evidence="7 10" type="primary">gluQ</name>
    <name evidence="10" type="ORF">MM59RIKEN_04390</name>
</gene>
<dbReference type="SUPFAM" id="SSF52374">
    <property type="entry name" value="Nucleotidylyl transferase"/>
    <property type="match status" value="1"/>
</dbReference>
<dbReference type="EC" id="6.1.1.-" evidence="7"/>
<dbReference type="InterPro" id="IPR000924">
    <property type="entry name" value="Glu/Gln-tRNA-synth"/>
</dbReference>
<dbReference type="Pfam" id="PF00749">
    <property type="entry name" value="tRNA-synt_1c"/>
    <property type="match status" value="1"/>
</dbReference>
<feature type="binding site" evidence="7">
    <location>
        <position position="192"/>
    </location>
    <ligand>
        <name>L-glutamate</name>
        <dbReference type="ChEBI" id="CHEBI:29985"/>
    </ligand>
</feature>
<dbReference type="NCBIfam" id="NF004314">
    <property type="entry name" value="PRK05710.1-3"/>
    <property type="match status" value="1"/>
</dbReference>
<keyword evidence="2 7" id="KW-0479">Metal-binding</keyword>
<evidence type="ECO:0000259" key="9">
    <source>
        <dbReference type="Pfam" id="PF00749"/>
    </source>
</evidence>
<comment type="function">
    <text evidence="7">Catalyzes the tRNA-independent activation of glutamate in presence of ATP and the subsequent transfer of glutamate onto a tRNA(Asp). Glutamate is transferred on the 2-amino-5-(4,5-dihydroxy-2-cyclopenten-1-yl) moiety of the queuosine in the wobble position of the QUC anticodon.</text>
</comment>
<dbReference type="GO" id="GO:0004818">
    <property type="term" value="F:glutamate-tRNA ligase activity"/>
    <property type="evidence" value="ECO:0007669"/>
    <property type="project" value="TreeGrafter"/>
</dbReference>
<sequence length="317" mass="35386">MQTIGRFAPSPSGRIHLGNIFCCLLAWLSARQKGGRVVLRIEDLDTARCPRRYALQLQEDLRWLGLDWDEGPEAGGERGPYEQSRRTALYRAALERLSAKGLVYPCFCTRAELHAASAPHREDGQIIYPGTCRSLTAEQAEERAGRRAPALRLRVPEEMWSFTDGHMGRYVENLARDCGDFLLCRSDGLFAYQLAVVVDDAAMGITEVVRGADLLASTPRQLYLYHLLGLDPPAFYHVPLLLAPDGRRLSKRDADAGLAELRPRLSAEELLGKLAYLAGFHPSASPRTARELLAEFDWAQVPKTDIRLPESLFNADK</sequence>
<comment type="similarity">
    <text evidence="7">Belongs to the class-I aminoacyl-tRNA synthetase family. GluQ subfamily.</text>
</comment>
<feature type="short sequence motif" description="'HIGH' region" evidence="7">
    <location>
        <begin position="9"/>
        <end position="19"/>
    </location>
</feature>
<keyword evidence="3 7" id="KW-0547">Nucleotide-binding</keyword>
<dbReference type="NCBIfam" id="NF004315">
    <property type="entry name" value="PRK05710.1-4"/>
    <property type="match status" value="1"/>
</dbReference>
<feature type="binding site" evidence="7">
    <location>
        <position position="106"/>
    </location>
    <ligand>
        <name>Zn(2+)</name>
        <dbReference type="ChEBI" id="CHEBI:29105"/>
    </ligand>
</feature>
<keyword evidence="5 7" id="KW-0067">ATP-binding</keyword>
<feature type="domain" description="Glutamyl/glutaminyl-tRNA synthetase class Ib catalytic" evidence="9">
    <location>
        <begin position="6"/>
        <end position="255"/>
    </location>
</feature>
<evidence type="ECO:0000256" key="6">
    <source>
        <dbReference type="ARBA" id="ARBA00023146"/>
    </source>
</evidence>
<keyword evidence="11" id="KW-1185">Reference proteome</keyword>
<dbReference type="InterPro" id="IPR022380">
    <property type="entry name" value="Glu-Q_tRNA(Asp)_Synthase"/>
</dbReference>
<dbReference type="NCBIfam" id="TIGR03838">
    <property type="entry name" value="queuosine_YadB"/>
    <property type="match status" value="1"/>
</dbReference>
<evidence type="ECO:0000256" key="4">
    <source>
        <dbReference type="ARBA" id="ARBA00022833"/>
    </source>
</evidence>
<comment type="cofactor">
    <cofactor evidence="7">
        <name>Zn(2+)</name>
        <dbReference type="ChEBI" id="CHEBI:29105"/>
    </cofactor>
    <text evidence="7">Binds 1 zinc ion per subunit.</text>
</comment>
<dbReference type="EMBL" id="AP023420">
    <property type="protein sequence ID" value="BCK83120.1"/>
    <property type="molecule type" value="Genomic_DNA"/>
</dbReference>
<feature type="binding site" evidence="7">
    <location>
        <position position="108"/>
    </location>
    <ligand>
        <name>Zn(2+)</name>
        <dbReference type="ChEBI" id="CHEBI:29105"/>
    </ligand>
</feature>
<dbReference type="GO" id="GO:0008270">
    <property type="term" value="F:zinc ion binding"/>
    <property type="evidence" value="ECO:0007669"/>
    <property type="project" value="UniProtKB-UniRule"/>
</dbReference>
<evidence type="ECO:0000256" key="2">
    <source>
        <dbReference type="ARBA" id="ARBA00022723"/>
    </source>
</evidence>
<name>A0A810Q4W4_9FIRM</name>
<keyword evidence="6 7" id="KW-0030">Aminoacyl-tRNA synthetase</keyword>
<evidence type="ECO:0000256" key="3">
    <source>
        <dbReference type="ARBA" id="ARBA00022741"/>
    </source>
</evidence>
<feature type="binding site" evidence="7">
    <location>
        <position position="42"/>
    </location>
    <ligand>
        <name>L-glutamate</name>
        <dbReference type="ChEBI" id="CHEBI:29985"/>
    </ligand>
</feature>
<dbReference type="PANTHER" id="PTHR43311">
    <property type="entry name" value="GLUTAMATE--TRNA LIGASE"/>
    <property type="match status" value="1"/>
</dbReference>
<evidence type="ECO:0000313" key="11">
    <source>
        <dbReference type="Proteomes" id="UP000679848"/>
    </source>
</evidence>
<dbReference type="GO" id="GO:0006424">
    <property type="term" value="P:glutamyl-tRNA aminoacylation"/>
    <property type="evidence" value="ECO:0007669"/>
    <property type="project" value="InterPro"/>
</dbReference>
<dbReference type="Proteomes" id="UP000679848">
    <property type="component" value="Chromosome"/>
</dbReference>
<dbReference type="HAMAP" id="MF_01428">
    <property type="entry name" value="Glu_Q_tRNA_synth"/>
    <property type="match status" value="1"/>
</dbReference>
<evidence type="ECO:0000256" key="7">
    <source>
        <dbReference type="HAMAP-Rule" id="MF_01428"/>
    </source>
</evidence>
<keyword evidence="1 7" id="KW-0436">Ligase</keyword>
<keyword evidence="8" id="KW-0648">Protein biosynthesis</keyword>
<feature type="short sequence motif" description="'KMSKS' region" evidence="7">
    <location>
        <begin position="248"/>
        <end position="252"/>
    </location>
</feature>
<feature type="binding site" evidence="7">
    <location>
        <position position="132"/>
    </location>
    <ligand>
        <name>Zn(2+)</name>
        <dbReference type="ChEBI" id="CHEBI:29105"/>
    </ligand>
</feature>
<evidence type="ECO:0000256" key="8">
    <source>
        <dbReference type="RuleBase" id="RU363037"/>
    </source>
</evidence>
<organism evidence="10 11">
    <name type="scientific">Pusillibacter faecalis</name>
    <dbReference type="NCBI Taxonomy" id="2714358"/>
    <lineage>
        <taxon>Bacteria</taxon>
        <taxon>Bacillati</taxon>
        <taxon>Bacillota</taxon>
        <taxon>Clostridia</taxon>
        <taxon>Eubacteriales</taxon>
        <taxon>Oscillospiraceae</taxon>
        <taxon>Pusillibacter</taxon>
    </lineage>
</organism>
<accession>A0A810Q4W4</accession>
<feature type="binding site" evidence="7">
    <location>
        <position position="128"/>
    </location>
    <ligand>
        <name>Zn(2+)</name>
        <dbReference type="ChEBI" id="CHEBI:29105"/>
    </ligand>
</feature>
<dbReference type="PRINTS" id="PR00987">
    <property type="entry name" value="TRNASYNTHGLU"/>
</dbReference>
<evidence type="ECO:0000256" key="1">
    <source>
        <dbReference type="ARBA" id="ARBA00022598"/>
    </source>
</evidence>
<feature type="binding site" evidence="7">
    <location>
        <begin position="6"/>
        <end position="10"/>
    </location>
    <ligand>
        <name>L-glutamate</name>
        <dbReference type="ChEBI" id="CHEBI:29985"/>
    </ligand>
</feature>
<dbReference type="GO" id="GO:0005829">
    <property type="term" value="C:cytosol"/>
    <property type="evidence" value="ECO:0007669"/>
    <property type="project" value="TreeGrafter"/>
</dbReference>
<reference evidence="10" key="1">
    <citation type="submission" date="2020-09" db="EMBL/GenBank/DDBJ databases">
        <title>New species isolated from human feces.</title>
        <authorList>
            <person name="Kitahara M."/>
            <person name="Shigeno Y."/>
            <person name="Shime M."/>
            <person name="Matsumoto Y."/>
            <person name="Nakamura S."/>
            <person name="Motooka D."/>
            <person name="Fukuoka S."/>
            <person name="Nishikawa H."/>
            <person name="Benno Y."/>
        </authorList>
    </citation>
    <scope>NUCLEOTIDE SEQUENCE</scope>
    <source>
        <strain evidence="10">MM59</strain>
    </source>
</reference>
<dbReference type="GO" id="GO:0005524">
    <property type="term" value="F:ATP binding"/>
    <property type="evidence" value="ECO:0007669"/>
    <property type="project" value="UniProtKB-KW"/>
</dbReference>
<dbReference type="InterPro" id="IPR001412">
    <property type="entry name" value="aa-tRNA-synth_I_CS"/>
</dbReference>
<dbReference type="Gene3D" id="3.40.50.620">
    <property type="entry name" value="HUPs"/>
    <property type="match status" value="1"/>
</dbReference>
<dbReference type="PANTHER" id="PTHR43311:SF1">
    <property type="entry name" value="GLUTAMYL-Q TRNA(ASP) SYNTHETASE"/>
    <property type="match status" value="1"/>
</dbReference>
<keyword evidence="4 7" id="KW-0862">Zinc</keyword>
<evidence type="ECO:0000313" key="10">
    <source>
        <dbReference type="EMBL" id="BCK83120.1"/>
    </source>
</evidence>
<feature type="binding site" evidence="7">
    <location>
        <position position="210"/>
    </location>
    <ligand>
        <name>L-glutamate</name>
        <dbReference type="ChEBI" id="CHEBI:29985"/>
    </ligand>
</feature>
<evidence type="ECO:0000256" key="5">
    <source>
        <dbReference type="ARBA" id="ARBA00022840"/>
    </source>
</evidence>
<dbReference type="RefSeq" id="WP_213542599.1">
    <property type="nucleotide sequence ID" value="NZ_AP023420.1"/>
</dbReference>
<dbReference type="InterPro" id="IPR014729">
    <property type="entry name" value="Rossmann-like_a/b/a_fold"/>
</dbReference>
<dbReference type="KEGG" id="pfaa:MM59RIKEN_04390"/>